<gene>
    <name evidence="13" type="ORF">P170DRAFT_409563</name>
</gene>
<feature type="transmembrane region" description="Helical" evidence="10">
    <location>
        <begin position="155"/>
        <end position="178"/>
    </location>
</feature>
<keyword evidence="7" id="KW-0406">Ion transport</keyword>
<keyword evidence="8 10" id="KW-0472">Membrane</keyword>
<dbReference type="SFLD" id="SFLDS00052">
    <property type="entry name" value="Ferric_Reductase_Domain"/>
    <property type="match status" value="1"/>
</dbReference>
<dbReference type="InterPro" id="IPR039261">
    <property type="entry name" value="FNR_nucleotide-bd"/>
</dbReference>
<dbReference type="Pfam" id="PF01794">
    <property type="entry name" value="Ferric_reduct"/>
    <property type="match status" value="1"/>
</dbReference>
<feature type="domain" description="FAD-binding FR-type" evidence="12">
    <location>
        <begin position="434"/>
        <end position="598"/>
    </location>
</feature>
<keyword evidence="14" id="KW-1185">Reference proteome</keyword>
<dbReference type="OrthoDB" id="167398at2759"/>
<feature type="transmembrane region" description="Helical" evidence="10">
    <location>
        <begin position="291"/>
        <end position="313"/>
    </location>
</feature>
<organism evidence="13 14">
    <name type="scientific">Aspergillus steynii IBT 23096</name>
    <dbReference type="NCBI Taxonomy" id="1392250"/>
    <lineage>
        <taxon>Eukaryota</taxon>
        <taxon>Fungi</taxon>
        <taxon>Dikarya</taxon>
        <taxon>Ascomycota</taxon>
        <taxon>Pezizomycotina</taxon>
        <taxon>Eurotiomycetes</taxon>
        <taxon>Eurotiomycetidae</taxon>
        <taxon>Eurotiales</taxon>
        <taxon>Aspergillaceae</taxon>
        <taxon>Aspergillus</taxon>
        <taxon>Aspergillus subgen. Circumdati</taxon>
    </lineage>
</organism>
<feature type="transmembrane region" description="Helical" evidence="10">
    <location>
        <begin position="353"/>
        <end position="372"/>
    </location>
</feature>
<dbReference type="Gene3D" id="3.40.50.80">
    <property type="entry name" value="Nucleotide-binding domain of ferredoxin-NADP reductase (FNR) module"/>
    <property type="match status" value="1"/>
</dbReference>
<evidence type="ECO:0000259" key="12">
    <source>
        <dbReference type="PROSITE" id="PS51384"/>
    </source>
</evidence>
<dbReference type="AlphaFoldDB" id="A0A2I2G3N9"/>
<evidence type="ECO:0000256" key="8">
    <source>
        <dbReference type="ARBA" id="ARBA00023136"/>
    </source>
</evidence>
<feature type="transmembrane region" description="Helical" evidence="10">
    <location>
        <begin position="320"/>
        <end position="341"/>
    </location>
</feature>
<protein>
    <submittedName>
        <fullName evidence="13">FRE family ferric-chelate reductase</fullName>
    </submittedName>
</protein>
<comment type="subcellular location">
    <subcellularLocation>
        <location evidence="1">Membrane</location>
        <topology evidence="1">Multi-pass membrane protein</topology>
    </subcellularLocation>
</comment>
<feature type="signal peptide" evidence="11">
    <location>
        <begin position="1"/>
        <end position="19"/>
    </location>
</feature>
<keyword evidence="5 10" id="KW-1133">Transmembrane helix</keyword>
<dbReference type="GO" id="GO:0000293">
    <property type="term" value="F:ferric-chelate reductase activity"/>
    <property type="evidence" value="ECO:0007669"/>
    <property type="project" value="UniProtKB-ARBA"/>
</dbReference>
<evidence type="ECO:0000256" key="10">
    <source>
        <dbReference type="SAM" id="Phobius"/>
    </source>
</evidence>
<sequence>MRGLCWLLLVSNIYLGASSIIPSDERCVTAIYTAYGYINFAGSPSVGFWDTRCLNPLKVTSIYASSQVHCSPSEQAAGLSQLATLCREVAGLDLIPRDQLAANLTETAIQRMQVVGYGEIPRNLPLDAPVVLSTSHYDRTFRTIDAWQFEMWSHFAYGFAGYGFWAAVLAVGTLHRFIQQFLLSRRASMGRQQHPLVRTFGSPFRRMYSWIHTHLVVASPLPSHGRHILWWTFPTRVEAVVTFTFWVISIVLCMVGYRTFSGNIYWPDISAQLLRYAADRTGILSFANLPLLWLFAGRNNIFLWATGWSFATFNIFHRHVAWIATIQALIHTILYLILFIQNGNAWKKLQKPYLFWGTVAMVAMALVLPSAVDWFRRRSYETFLLLHIAFSVATVIGCFYHTTIFEGHEYWLYLWPVIGVWAFDRFLRLVRLIYCNFYVRVYAGRELQYSRSLATYDEASDVIRLEVMPGSTILHPTAGQYYYLYQPFRLTGWESHPFTLGTWSFETGSRTSSVPSDAAKRDQTVDVSQIPLLADSSGSESQSLDESSQESNQLKLIFWIRPFDGWTRSLRHQCKACPDRGLDTTILLEGPYGEEFPLWNYESILFVAGGTGIAAIVPYIQDHLARCATADGNATQIQDMQLVWTTRQAAFVRQLATGELNTALTRSGFHASFYVTSPGEGHIGVNSHPSSQDDGLLDKDLEIHTGRPDLQNHILAHAHEAQLRDCSALVLVCGPPAMADEARSAVYRAMRQGYRGIRYVEESFSW</sequence>
<dbReference type="PANTHER" id="PTHR32361">
    <property type="entry name" value="FERRIC/CUPRIC REDUCTASE TRANSMEMBRANE COMPONENT"/>
    <property type="match status" value="1"/>
</dbReference>
<evidence type="ECO:0000256" key="5">
    <source>
        <dbReference type="ARBA" id="ARBA00022989"/>
    </source>
</evidence>
<feature type="transmembrane region" description="Helical" evidence="10">
    <location>
        <begin position="237"/>
        <end position="257"/>
    </location>
</feature>
<comment type="similarity">
    <text evidence="2">Belongs to the ferric reductase (FRE) family.</text>
</comment>
<dbReference type="GO" id="GO:0006826">
    <property type="term" value="P:iron ion transport"/>
    <property type="evidence" value="ECO:0007669"/>
    <property type="project" value="TreeGrafter"/>
</dbReference>
<evidence type="ECO:0000256" key="9">
    <source>
        <dbReference type="ARBA" id="ARBA00023180"/>
    </source>
</evidence>
<feature type="chain" id="PRO_5014199130" evidence="11">
    <location>
        <begin position="20"/>
        <end position="766"/>
    </location>
</feature>
<dbReference type="CDD" id="cd06186">
    <property type="entry name" value="NOX_Duox_like_FAD_NADP"/>
    <property type="match status" value="1"/>
</dbReference>
<accession>A0A2I2G3N9</accession>
<dbReference type="InterPro" id="IPR051410">
    <property type="entry name" value="Ferric/Cupric_Reductase"/>
</dbReference>
<evidence type="ECO:0000256" key="3">
    <source>
        <dbReference type="ARBA" id="ARBA00022448"/>
    </source>
</evidence>
<evidence type="ECO:0000256" key="1">
    <source>
        <dbReference type="ARBA" id="ARBA00004141"/>
    </source>
</evidence>
<dbReference type="InterPro" id="IPR013130">
    <property type="entry name" value="Fe3_Rdtase_TM_dom"/>
</dbReference>
<dbReference type="InterPro" id="IPR013121">
    <property type="entry name" value="Fe_red_NAD-bd_6"/>
</dbReference>
<dbReference type="RefSeq" id="XP_024702791.1">
    <property type="nucleotide sequence ID" value="XM_024846790.1"/>
</dbReference>
<keyword evidence="9" id="KW-0325">Glycoprotein</keyword>
<dbReference type="EMBL" id="MSFO01000005">
    <property type="protein sequence ID" value="PLB47489.1"/>
    <property type="molecule type" value="Genomic_DNA"/>
</dbReference>
<comment type="caution">
    <text evidence="13">The sequence shown here is derived from an EMBL/GenBank/DDBJ whole genome shotgun (WGS) entry which is preliminary data.</text>
</comment>
<dbReference type="PANTHER" id="PTHR32361:SF9">
    <property type="entry name" value="FERRIC REDUCTASE TRANSMEMBRANE COMPONENT 3-RELATED"/>
    <property type="match status" value="1"/>
</dbReference>
<proteinExistence type="inferred from homology"/>
<dbReference type="GO" id="GO:0005886">
    <property type="term" value="C:plasma membrane"/>
    <property type="evidence" value="ECO:0007669"/>
    <property type="project" value="TreeGrafter"/>
</dbReference>
<dbReference type="PROSITE" id="PS51384">
    <property type="entry name" value="FAD_FR"/>
    <property type="match status" value="1"/>
</dbReference>
<dbReference type="GO" id="GO:0015677">
    <property type="term" value="P:copper ion import"/>
    <property type="evidence" value="ECO:0007669"/>
    <property type="project" value="TreeGrafter"/>
</dbReference>
<dbReference type="InterPro" id="IPR017927">
    <property type="entry name" value="FAD-bd_FR_type"/>
</dbReference>
<dbReference type="VEuPathDB" id="FungiDB:P170DRAFT_409563"/>
<dbReference type="Proteomes" id="UP000234275">
    <property type="component" value="Unassembled WGS sequence"/>
</dbReference>
<evidence type="ECO:0000313" key="13">
    <source>
        <dbReference type="EMBL" id="PLB47489.1"/>
    </source>
</evidence>
<keyword evidence="6" id="KW-0560">Oxidoreductase</keyword>
<evidence type="ECO:0000256" key="2">
    <source>
        <dbReference type="ARBA" id="ARBA00006278"/>
    </source>
</evidence>
<evidence type="ECO:0000256" key="7">
    <source>
        <dbReference type="ARBA" id="ARBA00023065"/>
    </source>
</evidence>
<reference evidence="13 14" key="1">
    <citation type="submission" date="2016-12" db="EMBL/GenBank/DDBJ databases">
        <title>The genomes of Aspergillus section Nigri reveals drivers in fungal speciation.</title>
        <authorList>
            <consortium name="DOE Joint Genome Institute"/>
            <person name="Vesth T.C."/>
            <person name="Nybo J."/>
            <person name="Theobald S."/>
            <person name="Brandl J."/>
            <person name="Frisvad J.C."/>
            <person name="Nielsen K.F."/>
            <person name="Lyhne E.K."/>
            <person name="Kogle M.E."/>
            <person name="Kuo A."/>
            <person name="Riley R."/>
            <person name="Clum A."/>
            <person name="Nolan M."/>
            <person name="Lipzen A."/>
            <person name="Salamov A."/>
            <person name="Henrissat B."/>
            <person name="Wiebenga A."/>
            <person name="De Vries R.P."/>
            <person name="Grigoriev I.V."/>
            <person name="Mortensen U.H."/>
            <person name="Andersen M.R."/>
            <person name="Baker S.E."/>
        </authorList>
    </citation>
    <scope>NUCLEOTIDE SEQUENCE [LARGE SCALE GENOMIC DNA]</scope>
    <source>
        <strain evidence="13 14">IBT 23096</strain>
    </source>
</reference>
<dbReference type="GO" id="GO:0006879">
    <property type="term" value="P:intracellular iron ion homeostasis"/>
    <property type="evidence" value="ECO:0007669"/>
    <property type="project" value="TreeGrafter"/>
</dbReference>
<evidence type="ECO:0000256" key="11">
    <source>
        <dbReference type="SAM" id="SignalP"/>
    </source>
</evidence>
<evidence type="ECO:0000256" key="4">
    <source>
        <dbReference type="ARBA" id="ARBA00022692"/>
    </source>
</evidence>
<keyword evidence="4 10" id="KW-0812">Transmembrane</keyword>
<dbReference type="GeneID" id="36554489"/>
<dbReference type="Pfam" id="PF08030">
    <property type="entry name" value="NAD_binding_6"/>
    <property type="match status" value="1"/>
</dbReference>
<dbReference type="SUPFAM" id="SSF52343">
    <property type="entry name" value="Ferredoxin reductase-like, C-terminal NADP-linked domain"/>
    <property type="match status" value="1"/>
</dbReference>
<dbReference type="STRING" id="1392250.A0A2I2G3N9"/>
<evidence type="ECO:0000256" key="6">
    <source>
        <dbReference type="ARBA" id="ARBA00023002"/>
    </source>
</evidence>
<evidence type="ECO:0000313" key="14">
    <source>
        <dbReference type="Proteomes" id="UP000234275"/>
    </source>
</evidence>
<keyword evidence="11" id="KW-0732">Signal</keyword>
<keyword evidence="3" id="KW-0813">Transport</keyword>
<feature type="transmembrane region" description="Helical" evidence="10">
    <location>
        <begin position="384"/>
        <end position="404"/>
    </location>
</feature>
<name>A0A2I2G3N9_9EURO</name>
<dbReference type="SFLD" id="SFLDG01168">
    <property type="entry name" value="Ferric_reductase_subgroup_(FRE"/>
    <property type="match status" value="1"/>
</dbReference>